<dbReference type="EMBL" id="JAQIFT010000043">
    <property type="protein sequence ID" value="MDA3731931.1"/>
    <property type="molecule type" value="Genomic_DNA"/>
</dbReference>
<dbReference type="PANTHER" id="PTHR47406">
    <property type="entry name" value="COAGULATION FACTOR 5/8 TYPE, C-TERMINAL"/>
    <property type="match status" value="1"/>
</dbReference>
<dbReference type="GO" id="GO:0005975">
    <property type="term" value="P:carbohydrate metabolic process"/>
    <property type="evidence" value="ECO:0007669"/>
    <property type="project" value="UniProtKB-ARBA"/>
</dbReference>
<name>A0AA42DN77_9FIRM</name>
<dbReference type="GO" id="GO:0016787">
    <property type="term" value="F:hydrolase activity"/>
    <property type="evidence" value="ECO:0007669"/>
    <property type="project" value="UniProtKB-KW"/>
</dbReference>
<dbReference type="InterPro" id="IPR029018">
    <property type="entry name" value="Hex-like_dom2"/>
</dbReference>
<dbReference type="AlphaFoldDB" id="A0AA42DN77"/>
<gene>
    <name evidence="2" type="ORF">PBV87_10615</name>
</gene>
<dbReference type="InterPro" id="IPR032287">
    <property type="entry name" value="DUF4838"/>
</dbReference>
<comment type="caution">
    <text evidence="2">The sequence shown here is derived from an EMBL/GenBank/DDBJ whole genome shotgun (WGS) entry which is preliminary data.</text>
</comment>
<accession>A0AA42DN77</accession>
<organism evidence="2 3">
    <name type="scientific">Holtiella tumoricola</name>
    <dbReference type="NCBI Taxonomy" id="3018743"/>
    <lineage>
        <taxon>Bacteria</taxon>
        <taxon>Bacillati</taxon>
        <taxon>Bacillota</taxon>
        <taxon>Clostridia</taxon>
        <taxon>Lachnospirales</taxon>
        <taxon>Cellulosilyticaceae</taxon>
        <taxon>Holtiella</taxon>
    </lineage>
</organism>
<dbReference type="RefSeq" id="WP_271012239.1">
    <property type="nucleotide sequence ID" value="NZ_JAQIFT010000043.1"/>
</dbReference>
<dbReference type="Gene3D" id="3.30.379.10">
    <property type="entry name" value="Chitobiase/beta-hexosaminidase domain 2-like"/>
    <property type="match status" value="1"/>
</dbReference>
<evidence type="ECO:0000313" key="3">
    <source>
        <dbReference type="Proteomes" id="UP001169242"/>
    </source>
</evidence>
<reference evidence="2" key="1">
    <citation type="journal article" date="2023" name="Int. J. Syst. Evol. Microbiol.">
        <title>&lt;i&gt;Holtiella tumoricola&lt;/i&gt; gen. nov. sp. nov., isolated from a human clinical sample.</title>
        <authorList>
            <person name="Allen-Vercoe E."/>
            <person name="Daigneault M.C."/>
            <person name="Vancuren S.J."/>
            <person name="Cochrane K."/>
            <person name="O'Neal L.L."/>
            <person name="Sankaranarayanan K."/>
            <person name="Lawson P.A."/>
        </authorList>
    </citation>
    <scope>NUCLEOTIDE SEQUENCE</scope>
    <source>
        <strain evidence="2">CC70A</strain>
    </source>
</reference>
<proteinExistence type="predicted"/>
<dbReference type="Pfam" id="PF16126">
    <property type="entry name" value="DUF4838"/>
    <property type="match status" value="1"/>
</dbReference>
<evidence type="ECO:0000256" key="1">
    <source>
        <dbReference type="ARBA" id="ARBA00022801"/>
    </source>
</evidence>
<keyword evidence="1" id="KW-0378">Hydrolase</keyword>
<keyword evidence="3" id="KW-1185">Reference proteome</keyword>
<protein>
    <submittedName>
        <fullName evidence="2">DUF4838 domain-containing protein</fullName>
    </submittedName>
</protein>
<dbReference type="SUPFAM" id="SSF55545">
    <property type="entry name" value="beta-N-acetylhexosaminidase-like domain"/>
    <property type="match status" value="1"/>
</dbReference>
<dbReference type="PANTHER" id="PTHR47406:SF2">
    <property type="entry name" value="ALPHA GLUCURONIDASE N-TERMINAL DOMAIN-CONTAINING PROTEIN"/>
    <property type="match status" value="1"/>
</dbReference>
<sequence>MLISNETPLIVHDFFNEPTTQFAHQELTSYWSKIFANASSNVSSPLSINFSRNEHLPFDSYSLHILEDSITISSPLGRGILYGVYELLKLIGCTFIFPSPVHQYIPTLTTFELTPQTITKISSLEFRGLCLYQVSTHTLTESINMIDYMGKNNYNFLLTSINKDDEAVGDFQDIHWQDVGEMLYPELIKRGIVIDMSEHSTDYFFPREKWFLEHPEWFALINGSRHPLQICYSNADAVNEYIKSYCNFVKTHHDFKFIGIWPLDGGGYCECEQCKDPLTILKANKKIAHAIGKVRPDLTVEHLAYTPQSLSCPNDDIPDNLSVLVCSIQDTLAYKWGLKAKNKGGAFYFDYDTGDHYRYRTHVWLNPIACKDMVNTFMHYHYRGIISLYLPITSWWQSSLNYYYLSIAYYNPCFDLKTETLKLSNMLFGILNGTILAEALLTTITKLQDKILWSRFPHKFSHQPEHICHRHISCDALHLESYKQTYAHIQQLIKSVNLDLMTDAQRYQLELFKSYLELQKLFFECIDQFNFDTDSPDKVTPYFEMLEKLQNKYGKVFISPEYAKWRIIGRDNILDPKNTDTLF</sequence>
<evidence type="ECO:0000313" key="2">
    <source>
        <dbReference type="EMBL" id="MDA3731931.1"/>
    </source>
</evidence>
<dbReference type="Proteomes" id="UP001169242">
    <property type="component" value="Unassembled WGS sequence"/>
</dbReference>